<dbReference type="RefSeq" id="WP_069590471.1">
    <property type="nucleotide sequence ID" value="NZ_VCDX01000006.1"/>
</dbReference>
<gene>
    <name evidence="1" type="ORF">Maut_02260</name>
    <name evidence="2" type="ORF">MTAT_20330</name>
</gene>
<sequence length="161" mass="16758">MNPLLKIFGGAAREAARGSVRLAQGVGYSTLYVGKYLPYLAGGAGRTIGNLFAEGSIARTTIQAGRRAAEFLGRHAIRPTERGWNNLFTGVTLSPLAKSVIAGGIAAGALMNTYDAVSNSQLGEVSNTVEPLPSTTYEGIDDKTLGATGDLVFALNALRRG</sequence>
<protein>
    <submittedName>
        <fullName evidence="1">Uncharacterized protein</fullName>
    </submittedName>
</protein>
<dbReference type="Proteomes" id="UP000094598">
    <property type="component" value="Chromosome"/>
</dbReference>
<dbReference type="EMBL" id="CP017019">
    <property type="protein sequence ID" value="AOQ24688.1"/>
    <property type="molecule type" value="Genomic_DNA"/>
</dbReference>
<evidence type="ECO:0000313" key="4">
    <source>
        <dbReference type="Proteomes" id="UP000322283"/>
    </source>
</evidence>
<evidence type="ECO:0000313" key="3">
    <source>
        <dbReference type="Proteomes" id="UP000094598"/>
    </source>
</evidence>
<keyword evidence="4" id="KW-1185">Reference proteome</keyword>
<organism evidence="1 3">
    <name type="scientific">Neomoorella thermoacetica</name>
    <name type="common">Clostridium thermoaceticum</name>
    <dbReference type="NCBI Taxonomy" id="1525"/>
    <lineage>
        <taxon>Bacteria</taxon>
        <taxon>Bacillati</taxon>
        <taxon>Bacillota</taxon>
        <taxon>Clostridia</taxon>
        <taxon>Neomoorellales</taxon>
        <taxon>Neomoorellaceae</taxon>
        <taxon>Neomoorella</taxon>
    </lineage>
</organism>
<name>A0AAC9MUE4_NEOTH</name>
<dbReference type="InterPro" id="IPR024607">
    <property type="entry name" value="Sulfatase_CS"/>
</dbReference>
<proteinExistence type="predicted"/>
<reference evidence="1 3" key="1">
    <citation type="submission" date="2016-08" db="EMBL/GenBank/DDBJ databases">
        <title>Moorella thermoacetica DSM 103132.</title>
        <authorList>
            <person name="Jendresen C.B."/>
            <person name="Redl S.M."/>
            <person name="Jensen T.O."/>
            <person name="Nielsen A.T."/>
        </authorList>
    </citation>
    <scope>NUCLEOTIDE SEQUENCE [LARGE SCALE GENOMIC DNA]</scope>
    <source>
        <strain evidence="1 3">DSM 103132</strain>
    </source>
</reference>
<reference evidence="2 4" key="2">
    <citation type="submission" date="2019-05" db="EMBL/GenBank/DDBJ databases">
        <title>Genome sequence of Moorella thermoacetica ATCC 33924.</title>
        <authorList>
            <person name="Poehlein A."/>
            <person name="Bengelsdorf F.R."/>
            <person name="Duerre P."/>
            <person name="Daniel R."/>
        </authorList>
    </citation>
    <scope>NUCLEOTIDE SEQUENCE [LARGE SCALE GENOMIC DNA]</scope>
    <source>
        <strain evidence="2 4">ATCC 33924</strain>
    </source>
</reference>
<evidence type="ECO:0000313" key="2">
    <source>
        <dbReference type="EMBL" id="TYL12791.1"/>
    </source>
</evidence>
<dbReference type="EMBL" id="VCDX01000006">
    <property type="protein sequence ID" value="TYL12791.1"/>
    <property type="molecule type" value="Genomic_DNA"/>
</dbReference>
<dbReference type="PROSITE" id="PS00149">
    <property type="entry name" value="SULFATASE_2"/>
    <property type="match status" value="1"/>
</dbReference>
<evidence type="ECO:0000313" key="1">
    <source>
        <dbReference type="EMBL" id="AOQ24688.1"/>
    </source>
</evidence>
<accession>A0AAC9MUE4</accession>
<dbReference type="Proteomes" id="UP000322283">
    <property type="component" value="Unassembled WGS sequence"/>
</dbReference>
<dbReference type="AlphaFoldDB" id="A0AAC9MUE4"/>